<evidence type="ECO:0000313" key="2">
    <source>
        <dbReference type="EMBL" id="KJF65751.1"/>
    </source>
</evidence>
<keyword evidence="3" id="KW-1185">Reference proteome</keyword>
<sequence length="349" mass="38878">MPESAPTKKAQMTPNAIVESNPAGLSKAEPASPPSAATGQDKTAVAVNAKKKKKSKNKAATKLTKAQQALYLSHRNNCSFQVPTEDKQSVLAEGGRYDPSAKIATFPNCLSKARFAEYLAEWGNPVPAPAAPDDKARTNLIFHAAPEHKDFILTRNGTYDAQSRKARFTGRVNLPMYYNLLEKLGQPAGSDDDRSRTGQTFNVPEGHRKHLIRYRAIYHGQSKTAYFPGILAMKDFTEIVAMFGQPVARLTFYVPYSDKDIAIEKGGMFRPETGCTDFLGDRQSDREELIEKWGEPLTDAEINTFTQSREGKKKERMRGILNFGPSDWRGRRANSHKSKNGRVFLVYND</sequence>
<feature type="compositionally biased region" description="Basic residues" evidence="1">
    <location>
        <begin position="49"/>
        <end position="59"/>
    </location>
</feature>
<gene>
    <name evidence="2" type="ORF">RS75_21405</name>
</gene>
<feature type="region of interest" description="Disordered" evidence="1">
    <location>
        <begin position="1"/>
        <end position="61"/>
    </location>
</feature>
<reference evidence="2 3" key="1">
    <citation type="submission" date="2015-03" db="EMBL/GenBank/DDBJ databases">
        <title>Draft Genome Sequences of Agrobacterium nepotum Strain 39/7T (= CFBP 7436T = LMG 26435T) and Agrobacterium sp. Strain KFB 330 (= CFBP 8308 = LMG 28674).</title>
        <authorList>
            <person name="Kuzmanovic N."/>
            <person name="Pulawska J."/>
            <person name="Obradovic A."/>
        </authorList>
    </citation>
    <scope>NUCLEOTIDE SEQUENCE [LARGE SCALE GENOMIC DNA]</scope>
    <source>
        <strain evidence="2 3">39/7</strain>
    </source>
</reference>
<proteinExistence type="predicted"/>
<evidence type="ECO:0000256" key="1">
    <source>
        <dbReference type="SAM" id="MobiDB-lite"/>
    </source>
</evidence>
<dbReference type="EMBL" id="JWJH01000024">
    <property type="protein sequence ID" value="KJF65751.1"/>
    <property type="molecule type" value="Genomic_DNA"/>
</dbReference>
<evidence type="ECO:0000313" key="3">
    <source>
        <dbReference type="Proteomes" id="UP000052068"/>
    </source>
</evidence>
<accession>A0ABR5CM42</accession>
<protein>
    <submittedName>
        <fullName evidence="2">Uncharacterized protein</fullName>
    </submittedName>
</protein>
<organism evidence="2 3">
    <name type="scientific">Rhizobium nepotum 39/7</name>
    <dbReference type="NCBI Taxonomy" id="1368418"/>
    <lineage>
        <taxon>Bacteria</taxon>
        <taxon>Pseudomonadati</taxon>
        <taxon>Pseudomonadota</taxon>
        <taxon>Alphaproteobacteria</taxon>
        <taxon>Hyphomicrobiales</taxon>
        <taxon>Rhizobiaceae</taxon>
        <taxon>Rhizobium/Agrobacterium group</taxon>
        <taxon>Rhizobium</taxon>
    </lineage>
</organism>
<feature type="compositionally biased region" description="Low complexity" evidence="1">
    <location>
        <begin position="26"/>
        <end position="48"/>
    </location>
</feature>
<name>A0ABR5CM42_9HYPH</name>
<dbReference type="Proteomes" id="UP000052068">
    <property type="component" value="Unassembled WGS sequence"/>
</dbReference>
<comment type="caution">
    <text evidence="2">The sequence shown here is derived from an EMBL/GenBank/DDBJ whole genome shotgun (WGS) entry which is preliminary data.</text>
</comment>